<accession>A0A4U8UW63</accession>
<dbReference type="AlphaFoldDB" id="A0A4U8UW63"/>
<evidence type="ECO:0000313" key="3">
    <source>
        <dbReference type="Proteomes" id="UP000298663"/>
    </source>
</evidence>
<gene>
    <name evidence="2" type="ORF">L596_004557</name>
</gene>
<dbReference type="Proteomes" id="UP000298663">
    <property type="component" value="Unassembled WGS sequence"/>
</dbReference>
<dbReference type="EMBL" id="AZBU02000001">
    <property type="protein sequence ID" value="TMS37672.1"/>
    <property type="molecule type" value="Genomic_DNA"/>
</dbReference>
<feature type="region of interest" description="Disordered" evidence="1">
    <location>
        <begin position="15"/>
        <end position="51"/>
    </location>
</feature>
<reference evidence="2 3" key="2">
    <citation type="journal article" date="2019" name="G3 (Bethesda)">
        <title>Hybrid Assembly of the Genome of the Entomopathogenic Nematode Steinernema carpocapsae Identifies the X-Chromosome.</title>
        <authorList>
            <person name="Serra L."/>
            <person name="Macchietto M."/>
            <person name="Macias-Munoz A."/>
            <person name="McGill C.J."/>
            <person name="Rodriguez I.M."/>
            <person name="Rodriguez B."/>
            <person name="Murad R."/>
            <person name="Mortazavi A."/>
        </authorList>
    </citation>
    <scope>NUCLEOTIDE SEQUENCE [LARGE SCALE GENOMIC DNA]</scope>
    <source>
        <strain evidence="2 3">ALL</strain>
    </source>
</reference>
<protein>
    <submittedName>
        <fullName evidence="2">Uncharacterized protein</fullName>
    </submittedName>
</protein>
<evidence type="ECO:0000256" key="1">
    <source>
        <dbReference type="SAM" id="MobiDB-lite"/>
    </source>
</evidence>
<comment type="caution">
    <text evidence="2">The sequence shown here is derived from an EMBL/GenBank/DDBJ whole genome shotgun (WGS) entry which is preliminary data.</text>
</comment>
<sequence length="76" mass="8381">MPVRKNCQPSGYATLPAFRYHKQTSEPGSPALATTRGKAGSDRRARGGLPQWTLQKMGQSTRGIRRAVFGADHWLI</sequence>
<organism evidence="2 3">
    <name type="scientific">Steinernema carpocapsae</name>
    <name type="common">Entomopathogenic nematode</name>
    <dbReference type="NCBI Taxonomy" id="34508"/>
    <lineage>
        <taxon>Eukaryota</taxon>
        <taxon>Metazoa</taxon>
        <taxon>Ecdysozoa</taxon>
        <taxon>Nematoda</taxon>
        <taxon>Chromadorea</taxon>
        <taxon>Rhabditida</taxon>
        <taxon>Tylenchina</taxon>
        <taxon>Panagrolaimomorpha</taxon>
        <taxon>Strongyloidoidea</taxon>
        <taxon>Steinernematidae</taxon>
        <taxon>Steinernema</taxon>
    </lineage>
</organism>
<keyword evidence="3" id="KW-1185">Reference proteome</keyword>
<proteinExistence type="predicted"/>
<reference evidence="2 3" key="1">
    <citation type="journal article" date="2015" name="Genome Biol.">
        <title>Comparative genomics of Steinernema reveals deeply conserved gene regulatory networks.</title>
        <authorList>
            <person name="Dillman A.R."/>
            <person name="Macchietto M."/>
            <person name="Porter C.F."/>
            <person name="Rogers A."/>
            <person name="Williams B."/>
            <person name="Antoshechkin I."/>
            <person name="Lee M.M."/>
            <person name="Goodwin Z."/>
            <person name="Lu X."/>
            <person name="Lewis E.E."/>
            <person name="Goodrich-Blair H."/>
            <person name="Stock S.P."/>
            <person name="Adams B.J."/>
            <person name="Sternberg P.W."/>
            <person name="Mortazavi A."/>
        </authorList>
    </citation>
    <scope>NUCLEOTIDE SEQUENCE [LARGE SCALE GENOMIC DNA]</scope>
    <source>
        <strain evidence="2 3">ALL</strain>
    </source>
</reference>
<name>A0A4U8UW63_STECR</name>
<evidence type="ECO:0000313" key="2">
    <source>
        <dbReference type="EMBL" id="TMS37672.1"/>
    </source>
</evidence>